<evidence type="ECO:0008006" key="6">
    <source>
        <dbReference type="Google" id="ProtNLM"/>
    </source>
</evidence>
<evidence type="ECO:0000256" key="3">
    <source>
        <dbReference type="SAM" id="SignalP"/>
    </source>
</evidence>
<dbReference type="EMBL" id="JAMSHJ010000001">
    <property type="protein sequence ID" value="KAI5447764.1"/>
    <property type="molecule type" value="Genomic_DNA"/>
</dbReference>
<proteinExistence type="inferred from homology"/>
<dbReference type="GO" id="GO:0005615">
    <property type="term" value="C:extracellular space"/>
    <property type="evidence" value="ECO:0007669"/>
    <property type="project" value="InterPro"/>
</dbReference>
<dbReference type="Pfam" id="PF01190">
    <property type="entry name" value="Pollen_Ole_e_1"/>
    <property type="match status" value="1"/>
</dbReference>
<dbReference type="PROSITE" id="PS00925">
    <property type="entry name" value="OLEEI"/>
    <property type="match status" value="1"/>
</dbReference>
<comment type="similarity">
    <text evidence="1">Belongs to the Ole e I family.</text>
</comment>
<keyword evidence="5" id="KW-1185">Reference proteome</keyword>
<dbReference type="PANTHER" id="PTHR31614">
    <property type="entry name" value="PROTEIN DOWNSTREAM OF FLC-RELATED"/>
    <property type="match status" value="1"/>
</dbReference>
<dbReference type="Gramene" id="Psat01G0527700-T1">
    <property type="protein sequence ID" value="KAI5447764.1"/>
    <property type="gene ID" value="KIW84_015277"/>
</dbReference>
<evidence type="ECO:0000256" key="1">
    <source>
        <dbReference type="ARBA" id="ARBA00010049"/>
    </source>
</evidence>
<reference evidence="4 5" key="1">
    <citation type="journal article" date="2022" name="Nat. Genet.">
        <title>Improved pea reference genome and pan-genome highlight genomic features and evolutionary characteristics.</title>
        <authorList>
            <person name="Yang T."/>
            <person name="Liu R."/>
            <person name="Luo Y."/>
            <person name="Hu S."/>
            <person name="Wang D."/>
            <person name="Wang C."/>
            <person name="Pandey M.K."/>
            <person name="Ge S."/>
            <person name="Xu Q."/>
            <person name="Li N."/>
            <person name="Li G."/>
            <person name="Huang Y."/>
            <person name="Saxena R.K."/>
            <person name="Ji Y."/>
            <person name="Li M."/>
            <person name="Yan X."/>
            <person name="He Y."/>
            <person name="Liu Y."/>
            <person name="Wang X."/>
            <person name="Xiang C."/>
            <person name="Varshney R.K."/>
            <person name="Ding H."/>
            <person name="Gao S."/>
            <person name="Zong X."/>
        </authorList>
    </citation>
    <scope>NUCLEOTIDE SEQUENCE [LARGE SCALE GENOMIC DNA]</scope>
    <source>
        <strain evidence="4 5">cv. Zhongwan 6</strain>
    </source>
</reference>
<feature type="chain" id="PRO_5038767214" description="Olee1-like protein" evidence="3">
    <location>
        <begin position="24"/>
        <end position="168"/>
    </location>
</feature>
<dbReference type="PANTHER" id="PTHR31614:SF2">
    <property type="entry name" value="F28N24.16 PROTEIN"/>
    <property type="match status" value="1"/>
</dbReference>
<dbReference type="InterPro" id="IPR006041">
    <property type="entry name" value="Pollen_Ole_e1_allergen"/>
</dbReference>
<dbReference type="Gramene" id="Psat1g198160.1">
    <property type="protein sequence ID" value="Psat1g198160.1.cds"/>
    <property type="gene ID" value="Psat1g198160"/>
</dbReference>
<organism evidence="4 5">
    <name type="scientific">Pisum sativum</name>
    <name type="common">Garden pea</name>
    <name type="synonym">Lathyrus oleraceus</name>
    <dbReference type="NCBI Taxonomy" id="3888"/>
    <lineage>
        <taxon>Eukaryota</taxon>
        <taxon>Viridiplantae</taxon>
        <taxon>Streptophyta</taxon>
        <taxon>Embryophyta</taxon>
        <taxon>Tracheophyta</taxon>
        <taxon>Spermatophyta</taxon>
        <taxon>Magnoliopsida</taxon>
        <taxon>eudicotyledons</taxon>
        <taxon>Gunneridae</taxon>
        <taxon>Pentapetalae</taxon>
        <taxon>rosids</taxon>
        <taxon>fabids</taxon>
        <taxon>Fabales</taxon>
        <taxon>Fabaceae</taxon>
        <taxon>Papilionoideae</taxon>
        <taxon>50 kb inversion clade</taxon>
        <taxon>NPAAA clade</taxon>
        <taxon>Hologalegina</taxon>
        <taxon>IRL clade</taxon>
        <taxon>Fabeae</taxon>
        <taxon>Lathyrus</taxon>
    </lineage>
</organism>
<dbReference type="OrthoDB" id="1888725at2759"/>
<sequence>MAKSAIILVSALCFVSFFGSAYSINDRFSIEGFVYCDTCRTQFITKLTEFLEGATVRVECKEENGTVTFTKEATTDATGSYKIQVDGDHEDEECQVVLVKSPRPDCAEVDSESHLEQAAKVSITNNNGIVSPIRTTSPLGFLKKERLPGCAQVLKELGINEDGTEDLD</sequence>
<dbReference type="AlphaFoldDB" id="A0A9D5BPW0"/>
<feature type="signal peptide" evidence="3">
    <location>
        <begin position="1"/>
        <end position="23"/>
    </location>
</feature>
<gene>
    <name evidence="4" type="ORF">KIW84_015277</name>
</gene>
<name>A0A9D5BPW0_PEA</name>
<dbReference type="InterPro" id="IPR006040">
    <property type="entry name" value="Allergen_Ole_e_I_CS"/>
</dbReference>
<comment type="caution">
    <text evidence="4">The sequence shown here is derived from an EMBL/GenBank/DDBJ whole genome shotgun (WGS) entry which is preliminary data.</text>
</comment>
<protein>
    <recommendedName>
        <fullName evidence="6">Olee1-like protein</fullName>
    </recommendedName>
</protein>
<keyword evidence="3" id="KW-0732">Signal</keyword>
<dbReference type="Gramene" id="PSAT_LOCUS4130_t1">
    <property type="protein sequence ID" value="CAL5183583.1"/>
    <property type="gene ID" value="PSAT_LOCUS4130"/>
</dbReference>
<accession>A0A9D5BPW0</accession>
<evidence type="ECO:0000313" key="5">
    <source>
        <dbReference type="Proteomes" id="UP001058974"/>
    </source>
</evidence>
<evidence type="ECO:0000313" key="4">
    <source>
        <dbReference type="EMBL" id="KAI5447764.1"/>
    </source>
</evidence>
<dbReference type="Proteomes" id="UP001058974">
    <property type="component" value="Chromosome 1"/>
</dbReference>
<evidence type="ECO:0000256" key="2">
    <source>
        <dbReference type="ARBA" id="ARBA00023157"/>
    </source>
</evidence>
<keyword evidence="2" id="KW-1015">Disulfide bond</keyword>